<feature type="region of interest" description="Disordered" evidence="1">
    <location>
        <begin position="48"/>
        <end position="79"/>
    </location>
</feature>
<organism evidence="2 3">
    <name type="scientific">Candidatus Roizmanbacteria bacterium RIFCSPLOWO2_01_FULL_40_42</name>
    <dbReference type="NCBI Taxonomy" id="1802066"/>
    <lineage>
        <taxon>Bacteria</taxon>
        <taxon>Candidatus Roizmaniibacteriota</taxon>
    </lineage>
</organism>
<comment type="caution">
    <text evidence="2">The sequence shown here is derived from an EMBL/GenBank/DDBJ whole genome shotgun (WGS) entry which is preliminary data.</text>
</comment>
<sequence>MKIEEYLKIVVPKIGTNSAFDLLRDARAKALENLLIEKKVATKEEIEAETEKQMGETAHNIFKMPPLPVESKKKNNEHQ</sequence>
<protein>
    <submittedName>
        <fullName evidence="2">Uncharacterized protein</fullName>
    </submittedName>
</protein>
<dbReference type="AlphaFoldDB" id="A0A1F7J1Y6"/>
<proteinExistence type="predicted"/>
<dbReference type="EMBL" id="MGAQ01000029">
    <property type="protein sequence ID" value="OGK49619.1"/>
    <property type="molecule type" value="Genomic_DNA"/>
</dbReference>
<evidence type="ECO:0000313" key="2">
    <source>
        <dbReference type="EMBL" id="OGK49619.1"/>
    </source>
</evidence>
<gene>
    <name evidence="2" type="ORF">A3B50_04165</name>
</gene>
<reference evidence="2 3" key="1">
    <citation type="journal article" date="2016" name="Nat. Commun.">
        <title>Thousands of microbial genomes shed light on interconnected biogeochemical processes in an aquifer system.</title>
        <authorList>
            <person name="Anantharaman K."/>
            <person name="Brown C.T."/>
            <person name="Hug L.A."/>
            <person name="Sharon I."/>
            <person name="Castelle C.J."/>
            <person name="Probst A.J."/>
            <person name="Thomas B.C."/>
            <person name="Singh A."/>
            <person name="Wilkins M.J."/>
            <person name="Karaoz U."/>
            <person name="Brodie E.L."/>
            <person name="Williams K.H."/>
            <person name="Hubbard S.S."/>
            <person name="Banfield J.F."/>
        </authorList>
    </citation>
    <scope>NUCLEOTIDE SEQUENCE [LARGE SCALE GENOMIC DNA]</scope>
</reference>
<name>A0A1F7J1Y6_9BACT</name>
<dbReference type="Proteomes" id="UP000178558">
    <property type="component" value="Unassembled WGS sequence"/>
</dbReference>
<accession>A0A1F7J1Y6</accession>
<evidence type="ECO:0000313" key="3">
    <source>
        <dbReference type="Proteomes" id="UP000178558"/>
    </source>
</evidence>
<evidence type="ECO:0000256" key="1">
    <source>
        <dbReference type="SAM" id="MobiDB-lite"/>
    </source>
</evidence>
<feature type="compositionally biased region" description="Basic and acidic residues" evidence="1">
    <location>
        <begin position="70"/>
        <end position="79"/>
    </location>
</feature>